<dbReference type="Pfam" id="PF07690">
    <property type="entry name" value="MFS_1"/>
    <property type="match status" value="1"/>
</dbReference>
<protein>
    <submittedName>
        <fullName evidence="9">MFS gliotoxin efflux transporter</fullName>
    </submittedName>
</protein>
<comment type="caution">
    <text evidence="9">The sequence shown here is derived from an EMBL/GenBank/DDBJ whole genome shotgun (WGS) entry which is preliminary data.</text>
</comment>
<feature type="transmembrane region" description="Helical" evidence="7">
    <location>
        <begin position="410"/>
        <end position="431"/>
    </location>
</feature>
<evidence type="ECO:0000259" key="8">
    <source>
        <dbReference type="PROSITE" id="PS50850"/>
    </source>
</evidence>
<dbReference type="RefSeq" id="XP_056753723.1">
    <property type="nucleotide sequence ID" value="XM_056897938.1"/>
</dbReference>
<feature type="transmembrane region" description="Helical" evidence="7">
    <location>
        <begin position="168"/>
        <end position="191"/>
    </location>
</feature>
<feature type="transmembrane region" description="Helical" evidence="7">
    <location>
        <begin position="108"/>
        <end position="129"/>
    </location>
</feature>
<keyword evidence="2" id="KW-0813">Transport</keyword>
<evidence type="ECO:0000256" key="5">
    <source>
        <dbReference type="ARBA" id="ARBA00023136"/>
    </source>
</evidence>
<keyword evidence="3 7" id="KW-0812">Transmembrane</keyword>
<gene>
    <name evidence="9" type="ORF">N7537_006881</name>
</gene>
<feature type="transmembrane region" description="Helical" evidence="7">
    <location>
        <begin position="322"/>
        <end position="340"/>
    </location>
</feature>
<feature type="domain" description="Major facilitator superfamily (MFS) profile" evidence="8">
    <location>
        <begin position="18"/>
        <end position="505"/>
    </location>
</feature>
<evidence type="ECO:0000256" key="3">
    <source>
        <dbReference type="ARBA" id="ARBA00022692"/>
    </source>
</evidence>
<keyword evidence="4 7" id="KW-1133">Transmembrane helix</keyword>
<comment type="subcellular location">
    <subcellularLocation>
        <location evidence="1">Membrane</location>
        <topology evidence="1">Multi-pass membrane protein</topology>
    </subcellularLocation>
</comment>
<dbReference type="GO" id="GO:0005886">
    <property type="term" value="C:plasma membrane"/>
    <property type="evidence" value="ECO:0007669"/>
    <property type="project" value="TreeGrafter"/>
</dbReference>
<dbReference type="AlphaFoldDB" id="A0AAD6H4U1"/>
<dbReference type="GeneID" id="81588180"/>
<dbReference type="PANTHER" id="PTHR23501:SF177">
    <property type="entry name" value="MAJOR FACILITATOR SUPERFAMILY (MFS) PROFILE DOMAIN-CONTAINING PROTEIN-RELATED"/>
    <property type="match status" value="1"/>
</dbReference>
<dbReference type="InterPro" id="IPR036259">
    <property type="entry name" value="MFS_trans_sf"/>
</dbReference>
<feature type="transmembrane region" description="Helical" evidence="7">
    <location>
        <begin position="84"/>
        <end position="102"/>
    </location>
</feature>
<feature type="transmembrane region" description="Helical" evidence="7">
    <location>
        <begin position="281"/>
        <end position="302"/>
    </location>
</feature>
<proteinExistence type="predicted"/>
<feature type="transmembrane region" description="Helical" evidence="7">
    <location>
        <begin position="242"/>
        <end position="260"/>
    </location>
</feature>
<feature type="transmembrane region" description="Helical" evidence="7">
    <location>
        <begin position="141"/>
        <end position="162"/>
    </location>
</feature>
<reference evidence="9" key="1">
    <citation type="journal article" date="2023" name="IMA Fungus">
        <title>Comparative genomic study of the Penicillium genus elucidates a diverse pangenome and 15 lateral gene transfer events.</title>
        <authorList>
            <person name="Petersen C."/>
            <person name="Sorensen T."/>
            <person name="Nielsen M.R."/>
            <person name="Sondergaard T.E."/>
            <person name="Sorensen J.L."/>
            <person name="Fitzpatrick D.A."/>
            <person name="Frisvad J.C."/>
            <person name="Nielsen K.L."/>
        </authorList>
    </citation>
    <scope>NUCLEOTIDE SEQUENCE</scope>
    <source>
        <strain evidence="9">IBT 12815</strain>
    </source>
</reference>
<evidence type="ECO:0000256" key="4">
    <source>
        <dbReference type="ARBA" id="ARBA00022989"/>
    </source>
</evidence>
<feature type="transmembrane region" description="Helical" evidence="7">
    <location>
        <begin position="211"/>
        <end position="230"/>
    </location>
</feature>
<dbReference type="InterPro" id="IPR020846">
    <property type="entry name" value="MFS_dom"/>
</dbReference>
<evidence type="ECO:0000256" key="6">
    <source>
        <dbReference type="SAM" id="MobiDB-lite"/>
    </source>
</evidence>
<dbReference type="Proteomes" id="UP001213799">
    <property type="component" value="Unassembled WGS sequence"/>
</dbReference>
<keyword evidence="5 7" id="KW-0472">Membrane</keyword>
<dbReference type="Gene3D" id="1.20.1720.10">
    <property type="entry name" value="Multidrug resistance protein D"/>
    <property type="match status" value="1"/>
</dbReference>
<dbReference type="SUPFAM" id="SSF103473">
    <property type="entry name" value="MFS general substrate transporter"/>
    <property type="match status" value="1"/>
</dbReference>
<dbReference type="InterPro" id="IPR011701">
    <property type="entry name" value="MFS"/>
</dbReference>
<feature type="transmembrane region" description="Helical" evidence="7">
    <location>
        <begin position="482"/>
        <end position="500"/>
    </location>
</feature>
<dbReference type="CDD" id="cd17502">
    <property type="entry name" value="MFS_Azr1_MDR_like"/>
    <property type="match status" value="1"/>
</dbReference>
<feature type="transmembrane region" description="Helical" evidence="7">
    <location>
        <begin position="55"/>
        <end position="72"/>
    </location>
</feature>
<evidence type="ECO:0000256" key="7">
    <source>
        <dbReference type="SAM" id="Phobius"/>
    </source>
</evidence>
<accession>A0AAD6H4U1</accession>
<feature type="transmembrane region" description="Helical" evidence="7">
    <location>
        <begin position="377"/>
        <end position="398"/>
    </location>
</feature>
<dbReference type="PROSITE" id="PS50850">
    <property type="entry name" value="MFS"/>
    <property type="match status" value="1"/>
</dbReference>
<feature type="region of interest" description="Disordered" evidence="6">
    <location>
        <begin position="511"/>
        <end position="536"/>
    </location>
</feature>
<organism evidence="9 10">
    <name type="scientific">Penicillium hordei</name>
    <dbReference type="NCBI Taxonomy" id="40994"/>
    <lineage>
        <taxon>Eukaryota</taxon>
        <taxon>Fungi</taxon>
        <taxon>Dikarya</taxon>
        <taxon>Ascomycota</taxon>
        <taxon>Pezizomycotina</taxon>
        <taxon>Eurotiomycetes</taxon>
        <taxon>Eurotiomycetidae</taxon>
        <taxon>Eurotiales</taxon>
        <taxon>Aspergillaceae</taxon>
        <taxon>Penicillium</taxon>
    </lineage>
</organism>
<name>A0AAD6H4U1_9EURO</name>
<dbReference type="FunFam" id="1.20.1250.20:FF:000196">
    <property type="entry name" value="MFS toxin efflux pump (AflT)"/>
    <property type="match status" value="1"/>
</dbReference>
<dbReference type="PRINTS" id="PR01036">
    <property type="entry name" value="TCRTETB"/>
</dbReference>
<evidence type="ECO:0000313" key="10">
    <source>
        <dbReference type="Proteomes" id="UP001213799"/>
    </source>
</evidence>
<feature type="transmembrane region" description="Helical" evidence="7">
    <location>
        <begin position="20"/>
        <end position="43"/>
    </location>
</feature>
<sequence length="536" mass="57728">MADGASSDLPGPGRLALTMFALFMGMFTANLDSTILATAIPYITNEFHSLDDIGWYGSATFLTFAAFQTTWGKAFKYFHLKWSYLMSLFIFELGSLICAVAPNSVTLIVGRAIAGIGAAGLCTGTFVIIGYTVEPERQPRFMGVMGATYALASFVGPLVGGAFTEKVTWRWCFYLNLPIGGLAAFIIVIFFQTPKTAKPVEAPWREKLLQLDPSGCFFIIGAVVCYLLALQWGGLQKKWSDSSVIGTLIGFILIFIAFGANEWWLGERASIVPRLFKRRRILVNCAVVFFNSGGFFILIYYLPLYFQSIRNASPIGSGVRNLPFLIGGIFSMISGVVISATQKWVPFMVASAALSAVGGGLIYTIDQDTSTGKWVGFQILAGASTGFISQIPIMANTACVDMADMSTASAMTLFFQLLGGSFSVSAAQSVFGNTLLRRIRETAPEISPALVLSAGASELRNIFPANALPGILTAYMDGIKGGFAVATALLAVSFLLALLAKWERLIPQTQSWSNPGVADEKSQTQLDSEGDEKPTV</sequence>
<evidence type="ECO:0000256" key="2">
    <source>
        <dbReference type="ARBA" id="ARBA00022448"/>
    </source>
</evidence>
<evidence type="ECO:0000256" key="1">
    <source>
        <dbReference type="ARBA" id="ARBA00004141"/>
    </source>
</evidence>
<dbReference type="GO" id="GO:0022857">
    <property type="term" value="F:transmembrane transporter activity"/>
    <property type="evidence" value="ECO:0007669"/>
    <property type="project" value="InterPro"/>
</dbReference>
<dbReference type="PANTHER" id="PTHR23501">
    <property type="entry name" value="MAJOR FACILITATOR SUPERFAMILY"/>
    <property type="match status" value="1"/>
</dbReference>
<reference evidence="9" key="2">
    <citation type="submission" date="2023-01" db="EMBL/GenBank/DDBJ databases">
        <authorList>
            <person name="Petersen C."/>
        </authorList>
    </citation>
    <scope>NUCLEOTIDE SEQUENCE</scope>
    <source>
        <strain evidence="9">IBT 12815</strain>
    </source>
</reference>
<evidence type="ECO:0000313" key="9">
    <source>
        <dbReference type="EMBL" id="KAJ5603925.1"/>
    </source>
</evidence>
<dbReference type="FunFam" id="1.20.1720.10:FF:000012">
    <property type="entry name" value="MFS toxin efflux pump (AflT)"/>
    <property type="match status" value="1"/>
</dbReference>
<dbReference type="Gene3D" id="1.20.1250.20">
    <property type="entry name" value="MFS general substrate transporter like domains"/>
    <property type="match status" value="1"/>
</dbReference>
<keyword evidence="10" id="KW-1185">Reference proteome</keyword>
<dbReference type="EMBL" id="JAQJAE010000003">
    <property type="protein sequence ID" value="KAJ5603925.1"/>
    <property type="molecule type" value="Genomic_DNA"/>
</dbReference>
<feature type="transmembrane region" description="Helical" evidence="7">
    <location>
        <begin position="347"/>
        <end position="365"/>
    </location>
</feature>